<feature type="repeat" description="ANK" evidence="3">
    <location>
        <begin position="1362"/>
        <end position="1394"/>
    </location>
</feature>
<dbReference type="Proteomes" id="UP000233524">
    <property type="component" value="Unassembled WGS sequence"/>
</dbReference>
<evidence type="ECO:0000313" key="6">
    <source>
        <dbReference type="Proteomes" id="UP000233524"/>
    </source>
</evidence>
<feature type="region of interest" description="Disordered" evidence="4">
    <location>
        <begin position="547"/>
        <end position="574"/>
    </location>
</feature>
<feature type="repeat" description="ANK" evidence="3">
    <location>
        <begin position="2276"/>
        <end position="2299"/>
    </location>
</feature>
<dbReference type="InterPro" id="IPR002110">
    <property type="entry name" value="Ankyrin_rpt"/>
</dbReference>
<feature type="repeat" description="ANK" evidence="3">
    <location>
        <begin position="1001"/>
        <end position="1022"/>
    </location>
</feature>
<feature type="repeat" description="ANK" evidence="3">
    <location>
        <begin position="1065"/>
        <end position="1097"/>
    </location>
</feature>
<dbReference type="InterPro" id="IPR036770">
    <property type="entry name" value="Ankyrin_rpt-contain_sf"/>
</dbReference>
<dbReference type="Pfam" id="PF13637">
    <property type="entry name" value="Ank_4"/>
    <property type="match status" value="1"/>
</dbReference>
<reference evidence="5 6" key="1">
    <citation type="journal article" date="2017" name="G3 (Bethesda)">
        <title>First Draft Genome Sequence of the Pathogenic Fungus Lomentospora prolificans (Formerly Scedosporium prolificans).</title>
        <authorList>
            <person name="Luo R."/>
            <person name="Zimin A."/>
            <person name="Workman R."/>
            <person name="Fan Y."/>
            <person name="Pertea G."/>
            <person name="Grossman N."/>
            <person name="Wear M.P."/>
            <person name="Jia B."/>
            <person name="Miller H."/>
            <person name="Casadevall A."/>
            <person name="Timp W."/>
            <person name="Zhang S.X."/>
            <person name="Salzberg S.L."/>
        </authorList>
    </citation>
    <scope>NUCLEOTIDE SEQUENCE [LARGE SCALE GENOMIC DNA]</scope>
    <source>
        <strain evidence="5 6">JHH-5317</strain>
    </source>
</reference>
<feature type="repeat" description="ANK" evidence="3">
    <location>
        <begin position="753"/>
        <end position="785"/>
    </location>
</feature>
<feature type="repeat" description="ANK" evidence="3">
    <location>
        <begin position="1329"/>
        <end position="1361"/>
    </location>
</feature>
<feature type="repeat" description="ANK" evidence="3">
    <location>
        <begin position="791"/>
        <end position="823"/>
    </location>
</feature>
<feature type="repeat" description="ANK" evidence="3">
    <location>
        <begin position="1779"/>
        <end position="1811"/>
    </location>
</feature>
<evidence type="ECO:0000256" key="2">
    <source>
        <dbReference type="ARBA" id="ARBA00023043"/>
    </source>
</evidence>
<dbReference type="InParanoid" id="A0A2N3N9P0"/>
<evidence type="ECO:0000256" key="4">
    <source>
        <dbReference type="SAM" id="MobiDB-lite"/>
    </source>
</evidence>
<dbReference type="PANTHER" id="PTHR24198">
    <property type="entry name" value="ANKYRIN REPEAT AND PROTEIN KINASE DOMAIN-CONTAINING PROTEIN"/>
    <property type="match status" value="1"/>
</dbReference>
<feature type="repeat" description="ANK" evidence="3">
    <location>
        <begin position="1578"/>
        <end position="1610"/>
    </location>
</feature>
<dbReference type="VEuPathDB" id="FungiDB:jhhlp_003772"/>
<feature type="repeat" description="ANK" evidence="3">
    <location>
        <begin position="1167"/>
        <end position="1199"/>
    </location>
</feature>
<protein>
    <submittedName>
        <fullName evidence="5">Uncharacterized protein</fullName>
    </submittedName>
</protein>
<feature type="repeat" description="ANK" evidence="3">
    <location>
        <begin position="1945"/>
        <end position="1977"/>
    </location>
</feature>
<keyword evidence="6" id="KW-1185">Reference proteome</keyword>
<feature type="repeat" description="ANK" evidence="3">
    <location>
        <begin position="2111"/>
        <end position="2143"/>
    </location>
</feature>
<feature type="repeat" description="ANK" evidence="3">
    <location>
        <begin position="857"/>
        <end position="889"/>
    </location>
</feature>
<name>A0A2N3N9P0_9PEZI</name>
<dbReference type="Pfam" id="PF12796">
    <property type="entry name" value="Ank_2"/>
    <property type="match status" value="14"/>
</dbReference>
<feature type="repeat" description="ANK" evidence="3">
    <location>
        <begin position="1611"/>
        <end position="1643"/>
    </location>
</feature>
<feature type="region of interest" description="Disordered" evidence="4">
    <location>
        <begin position="2299"/>
        <end position="2326"/>
    </location>
</feature>
<feature type="repeat" description="ANK" evidence="3">
    <location>
        <begin position="2077"/>
        <end position="2101"/>
    </location>
</feature>
<feature type="repeat" description="ANK" evidence="3">
    <location>
        <begin position="1846"/>
        <end position="1878"/>
    </location>
</feature>
<dbReference type="STRING" id="41688.A0A2N3N9P0"/>
<feature type="repeat" description="ANK" evidence="3">
    <location>
        <begin position="2144"/>
        <end position="2176"/>
    </location>
</feature>
<dbReference type="OrthoDB" id="20872at2759"/>
<feature type="repeat" description="ANK" evidence="3">
    <location>
        <begin position="1879"/>
        <end position="1911"/>
    </location>
</feature>
<feature type="repeat" description="ANK" evidence="3">
    <location>
        <begin position="1395"/>
        <end position="1427"/>
    </location>
</feature>
<feature type="repeat" description="ANK" evidence="3">
    <location>
        <begin position="968"/>
        <end position="1000"/>
    </location>
</feature>
<dbReference type="Pfam" id="PF00023">
    <property type="entry name" value="Ank"/>
    <property type="match status" value="2"/>
</dbReference>
<feature type="repeat" description="ANK" evidence="3">
    <location>
        <begin position="2243"/>
        <end position="2275"/>
    </location>
</feature>
<feature type="repeat" description="ANK" evidence="3">
    <location>
        <begin position="890"/>
        <end position="911"/>
    </location>
</feature>
<feature type="repeat" description="ANK" evidence="3">
    <location>
        <begin position="2556"/>
        <end position="2588"/>
    </location>
</feature>
<dbReference type="Gene3D" id="1.25.40.20">
    <property type="entry name" value="Ankyrin repeat-containing domain"/>
    <property type="match status" value="16"/>
</dbReference>
<feature type="repeat" description="ANK" evidence="3">
    <location>
        <begin position="1543"/>
        <end position="1575"/>
    </location>
</feature>
<accession>A0A2N3N9P0</accession>
<keyword evidence="2 3" id="KW-0040">ANK repeat</keyword>
<dbReference type="PANTHER" id="PTHR24198:SF165">
    <property type="entry name" value="ANKYRIN REPEAT-CONTAINING PROTEIN-RELATED"/>
    <property type="match status" value="1"/>
</dbReference>
<keyword evidence="1" id="KW-0677">Repeat</keyword>
<feature type="repeat" description="ANK" evidence="3">
    <location>
        <begin position="1978"/>
        <end position="2010"/>
    </location>
</feature>
<sequence length="2650" mass="292275">MDDFRRFLDGAIDAVQQLGTRLCDKFENATLEASQTSQTADVEILNAVERAKAFRLCLRRIWAVAANLPGREKSLPTLIPAPGMFSIPGHDRQHHEHGQCTFDFCEHSRVDYTSVAQLHEDCNEECGHLVFPLDFLHERVANAQPTAWRLDDPSLLEISRPYMAVSHVWADGTGTGIWGPGKVNKCLYRFFCNIARDFQCEGCWWDTISLPVDSEARGQALNNMQHYYADARVTLVHDLYLRKWEWIDAETACFAIVMSPWYSRGWTSLELAKSHKVKILFKARNGEYVMKDLDVDILAKLNPSSRYHAAAESIRKLRSARMKSLNDLLAILRPRDTSKPRDIPIISGLLAGVDVSRGLSQQEIYQRILRKLGNIAQGNLFHNSATMSAPGFSWCPTNILDMPVAEPNSVLLELRENGDLEGTWHVRDIDSIKLEDYIWKGTHALTRVYLESAVKGREKDNHLLLFEDEHPRDRALLVRLMRNEEESMTMLCCRFVGPVYFRSGSPWGHINGKDYVVTKVRIGSAEGMQELTEKAWQYVRMLADAKKPTSEASKAPAKKDISRARTDSFGKDDPIRSRSKNHWKALLYLENDAVTPRLFQESAKMPTTEKSPFQPSNENNITQLLKWLELWTPKNLRCKAEFPEENMALYLVPNSDGADSRAKPGAFFYGNQDMIPKIKSWISQVPEFETGRIKLLILNEDDEIEENSDDSSARQSLAGNALRVAIYNGIGIDIEPLVALLLDNNAQHAPDADGQMPLHLAVQQGMIKVAEELLTNARNAADADIMTTGWFKQSALHIAAKNGNLEIVRLLVHKSKSLDAQVTTPPGNPLITLIRVLETLDPQPAELRKLRKLEERRGQTALHLAAENGNSEIVKLLLEQGASPNVRNSRNQTPLHCAAYDGHDSIVAVLLIHTENNSGNQEVAESLHLETNGASKGNDTSTDIGVSDENSVRLNPSDQAQLNIQDIDGQTPLHLAAQKGHKRVVDVLIRYKASLCAIDKNGQTALQIAARNGYAEIVEALLLVCERRQQSELDSALLLAAKKKHFGTVIQLHHAGARSGSRDSKGMTALHYTIQAEHNESSTLLIERQEDVDIKGNKKQQSALLLAVKNGLKDAVVALLGKGADISLKDSKKRTALHWAAIGCDVEIMKLLLYHNNTFCINEKDSIGRTALHWAASRGQPHAVELLLRADAHHVIEDKDGRSALILAAMRGSIGPVQALLKNGSDPKTRGKDGKTALDWAATIGSDKVVGELLSRIQVDESKQQALEHATKAQNLLTAITIFRAIGDSVIRDSAWRDILLSAAATSQYFSAIEELLESNPDLNHKDEQGRTALMLAVENKNLQLTKKLLNLKAKVDLQDCDRRTALMIAARSANTDLIKELLARHPNLDLRDRQGRTALYHATEEGSRLAVKCLLDRGADPNIPDSRGRTALHIAAEDLVSGQESSNCLYSVLQQLGAQAGLMDKEGQTRRYSAVFDNHGERRPLRCQPIVGIDIDIGDAKYRFVPRIVAENLVLGSRRGSSNYLGDVLLQHGAQAGLKDKEGQTPLHWAVLNNRREFTERLLQHRPYVNLDIEDAEGCTPLLRAAEKGYSSLVELLLESRFRPNVKDKSGRAPLLLAAERGDLKSVTALLEKGADPNIADLQGRTPLLQAAHNGHGDIVRRLFDTNNASLNLDARDDMGRTALLLAAENGHTAIVNTLLSRNTNSTTVGYDGKKAWQKAMDKGHATVVDILLSEGDKPMHDGEAINEALLLASRKGWIALVEVLLRKDADVNFRSKEGWTALHLAAMSGHQEVVKLLLDKGISIIIKDGKERTALMQATEHGFESILSLFLDRKEVKYDIDGWMGPEALLFAAEKSYTGMVKLLLENNVNYNAVDATNRTAMVLAAANGNHDIVERLLKQKASPDCRDDNGRTALHHAAWGGYDNVVEVLLRYGADIELLDKRQQSALHLAAERASQKTVERLLEKRPNVNAKSADGQTVLHRAAWGGCFDVVMLLRRSGADPFIRDNLGMKPWQLAAEKGHEAIADALLKEEESVTDECISKQKGLIFTARKGYALITSSLLKKGAECSVKDRDGLTPLHWAVKRGYKELVRLLIDQGKAQIDVLDNQQRTPLSLGVMNGQAVVVEMLLQKGADANIPGASGQTALHDAAQNGNWEIVKALVSYKADPHARDNQRKKAWQLAAETGHHQIVRFLLEKEININPQSQNMEELFLQMVERGLVPMVKLLLEKGVNKNAKDTFGRVALCLAAENGRDDVVSLLVSIGADPGIPDLRGKTPLLWAARAGHSKMTSLLLDNIATDSGDGGPSSQPNGDKNTSPDPTVVESITGKKTEMSNHQDQKGQTTLPVAMKEDHLNIIGPTSAEIASKKAEILVNCQARPGQGALPLAREEGHMNGVDQTAAERINKRAKVVNYQDSEGRTALLVATEESHMNVVKLMLEKGRPVIDINMQDIAGRTALHVATARNNHNMVQLLIDGGADLDLRDKLERTPLLLAAECADKLVFKRLLEKTSGSVDISDLRKRTALHIASGRGDCVMIEALLANKADPNLADNLGRTPLLLAVENGHVEAVDLLLKNGARHGSPDSDGQTPLHVAIANGDKVMTETLLDLSNADDLHMKTPLGQTLLSLANISRNSKVIDLVVAKVCR</sequence>
<feature type="repeat" description="ANK" evidence="3">
    <location>
        <begin position="2420"/>
        <end position="2444"/>
    </location>
</feature>
<feature type="compositionally biased region" description="Basic and acidic residues" evidence="4">
    <location>
        <begin position="557"/>
        <end position="574"/>
    </location>
</feature>
<dbReference type="PROSITE" id="PS50088">
    <property type="entry name" value="ANK_REPEAT"/>
    <property type="match status" value="33"/>
</dbReference>
<organism evidence="5 6">
    <name type="scientific">Lomentospora prolificans</name>
    <dbReference type="NCBI Taxonomy" id="41688"/>
    <lineage>
        <taxon>Eukaryota</taxon>
        <taxon>Fungi</taxon>
        <taxon>Dikarya</taxon>
        <taxon>Ascomycota</taxon>
        <taxon>Pezizomycotina</taxon>
        <taxon>Sordariomycetes</taxon>
        <taxon>Hypocreomycetidae</taxon>
        <taxon>Microascales</taxon>
        <taxon>Microascaceae</taxon>
        <taxon>Lomentospora</taxon>
    </lineage>
</organism>
<evidence type="ECO:0000313" key="5">
    <source>
        <dbReference type="EMBL" id="PKS09158.1"/>
    </source>
</evidence>
<dbReference type="PRINTS" id="PR01415">
    <property type="entry name" value="ANKYRIN"/>
</dbReference>
<feature type="repeat" description="ANK" evidence="3">
    <location>
        <begin position="1680"/>
        <end position="1712"/>
    </location>
</feature>
<proteinExistence type="predicted"/>
<feature type="repeat" description="ANK" evidence="3">
    <location>
        <begin position="2456"/>
        <end position="2488"/>
    </location>
</feature>
<feature type="repeat" description="ANK" evidence="3">
    <location>
        <begin position="1912"/>
        <end position="1944"/>
    </location>
</feature>
<dbReference type="SUPFAM" id="SSF48403">
    <property type="entry name" value="Ankyrin repeat"/>
    <property type="match status" value="7"/>
</dbReference>
<feature type="repeat" description="ANK" evidence="3">
    <location>
        <begin position="1200"/>
        <end position="1232"/>
    </location>
</feature>
<gene>
    <name evidence="5" type="ORF">jhhlp_003772</name>
</gene>
<dbReference type="EMBL" id="NLAX01000010">
    <property type="protein sequence ID" value="PKS09158.1"/>
    <property type="molecule type" value="Genomic_DNA"/>
</dbReference>
<dbReference type="SMART" id="SM00248">
    <property type="entry name" value="ANK"/>
    <property type="match status" value="46"/>
</dbReference>
<dbReference type="PROSITE" id="PS50297">
    <property type="entry name" value="ANK_REP_REGION"/>
    <property type="match status" value="29"/>
</dbReference>
<feature type="repeat" description="ANK" evidence="3">
    <location>
        <begin position="2523"/>
        <end position="2555"/>
    </location>
</feature>
<feature type="repeat" description="ANK" evidence="3">
    <location>
        <begin position="1099"/>
        <end position="1131"/>
    </location>
</feature>
<comment type="caution">
    <text evidence="5">The sequence shown here is derived from an EMBL/GenBank/DDBJ whole genome shotgun (WGS) entry which is preliminary data.</text>
</comment>
<evidence type="ECO:0000256" key="1">
    <source>
        <dbReference type="ARBA" id="ARBA00022737"/>
    </source>
</evidence>
<feature type="compositionally biased region" description="Polar residues" evidence="4">
    <location>
        <begin position="2309"/>
        <end position="2322"/>
    </location>
</feature>
<evidence type="ECO:0000256" key="3">
    <source>
        <dbReference type="PROSITE-ProRule" id="PRU00023"/>
    </source>
</evidence>
<feature type="repeat" description="ANK" evidence="3">
    <location>
        <begin position="2589"/>
        <end position="2611"/>
    </location>
</feature>